<protein>
    <submittedName>
        <fullName evidence="2">DUF2194 domain-containing protein</fullName>
    </submittedName>
</protein>
<keyword evidence="1" id="KW-1133">Transmembrane helix</keyword>
<accession>A0A9D1R755</accession>
<dbReference type="Proteomes" id="UP000824265">
    <property type="component" value="Unassembled WGS sequence"/>
</dbReference>
<organism evidence="2 3">
    <name type="scientific">Candidatus Acetatifactor stercoripullorum</name>
    <dbReference type="NCBI Taxonomy" id="2838414"/>
    <lineage>
        <taxon>Bacteria</taxon>
        <taxon>Bacillati</taxon>
        <taxon>Bacillota</taxon>
        <taxon>Clostridia</taxon>
        <taxon>Lachnospirales</taxon>
        <taxon>Lachnospiraceae</taxon>
        <taxon>Acetatifactor</taxon>
    </lineage>
</organism>
<evidence type="ECO:0000256" key="1">
    <source>
        <dbReference type="SAM" id="Phobius"/>
    </source>
</evidence>
<dbReference type="AlphaFoldDB" id="A0A9D1R755"/>
<sequence>MISYRKFFSICLMMAVLFFMFQFLQLYKEMGNEYSTNQYMEGERLSGEGRWQAKEGEGEYVLFVGKEGSDAWRVASQWCLYTKRRLTLCPALDEKLLEEGELPRLVLLEGNGTDFGTQTEQIAEMARKGVPIVFLNLPSFSVIEENAGLRELLGIERAQEEEVKLSGVQLFSGFLLGGESLYAAQNEEEEKKQDLALSVPWYVTGKGTKTYMRGVIEEEGVDREEYPALIWRNTFEGTFIFAVNGDYMSDVTGLGLLSAIEYEASSVTLYPVVNAQNVTVTGYPGFAEENAEVMETLYSRRSSSLQQDIIWPGMSALFRRSGLKGTFFLMPQYDYGDGQEPETESYAFYLQQMKEIDGEAGKTLEHGEGITLEEKQKRDSAFWEKVENGYQFGAYYTGEGIPEELQRLAEAGALEDAVTLAYTAGEEADFLLPPVAYYSDDLTAQRITVNGAQDTYSQSLRHKSLMTALGYSNLLIDMQSVLWPDSEEDRWENFYEEISGSLNRYSLQGFSATTLSESDERVRCFLNLSYAWERTEDVIVLETGQEADKAWFLLRTHGEEITEISGADYQKLEEDAFLIQMLSDRARIELGKSKEELSFGL</sequence>
<proteinExistence type="predicted"/>
<reference evidence="2" key="1">
    <citation type="journal article" date="2021" name="PeerJ">
        <title>Extensive microbial diversity within the chicken gut microbiome revealed by metagenomics and culture.</title>
        <authorList>
            <person name="Gilroy R."/>
            <person name="Ravi A."/>
            <person name="Getino M."/>
            <person name="Pursley I."/>
            <person name="Horton D.L."/>
            <person name="Alikhan N.F."/>
            <person name="Baker D."/>
            <person name="Gharbi K."/>
            <person name="Hall N."/>
            <person name="Watson M."/>
            <person name="Adriaenssens E.M."/>
            <person name="Foster-Nyarko E."/>
            <person name="Jarju S."/>
            <person name="Secka A."/>
            <person name="Antonio M."/>
            <person name="Oren A."/>
            <person name="Chaudhuri R.R."/>
            <person name="La Ragione R."/>
            <person name="Hildebrand F."/>
            <person name="Pallen M.J."/>
        </authorList>
    </citation>
    <scope>NUCLEOTIDE SEQUENCE</scope>
    <source>
        <strain evidence="2">CHK195-6426</strain>
    </source>
</reference>
<evidence type="ECO:0000313" key="2">
    <source>
        <dbReference type="EMBL" id="HIW82504.1"/>
    </source>
</evidence>
<comment type="caution">
    <text evidence="2">The sequence shown here is derived from an EMBL/GenBank/DDBJ whole genome shotgun (WGS) entry which is preliminary data.</text>
</comment>
<feature type="transmembrane region" description="Helical" evidence="1">
    <location>
        <begin position="7"/>
        <end position="27"/>
    </location>
</feature>
<gene>
    <name evidence="2" type="ORF">H9742_13460</name>
</gene>
<evidence type="ECO:0000313" key="3">
    <source>
        <dbReference type="Proteomes" id="UP000824265"/>
    </source>
</evidence>
<keyword evidence="1" id="KW-0472">Membrane</keyword>
<keyword evidence="1" id="KW-0812">Transmembrane</keyword>
<reference evidence="2" key="2">
    <citation type="submission" date="2021-04" db="EMBL/GenBank/DDBJ databases">
        <authorList>
            <person name="Gilroy R."/>
        </authorList>
    </citation>
    <scope>NUCLEOTIDE SEQUENCE</scope>
    <source>
        <strain evidence="2">CHK195-6426</strain>
    </source>
</reference>
<name>A0A9D1R755_9FIRM</name>
<dbReference type="EMBL" id="DXGH01000073">
    <property type="protein sequence ID" value="HIW82504.1"/>
    <property type="molecule type" value="Genomic_DNA"/>
</dbReference>